<sequence>MEALDETETLRGCEAESLLELLGDEYTQRVVKALGDGPMTGSELIERADVSKATAYRRLDGLQEADIVESTLHVDPDGHHCEQYSLAVSDIGVSLGPDGFEVELAADGPGTAGKQGVPGFIHADD</sequence>
<organism evidence="1 2">
    <name type="scientific">Halovenus salina</name>
    <dbReference type="NCBI Taxonomy" id="1510225"/>
    <lineage>
        <taxon>Archaea</taxon>
        <taxon>Methanobacteriati</taxon>
        <taxon>Methanobacteriota</taxon>
        <taxon>Stenosarchaea group</taxon>
        <taxon>Halobacteria</taxon>
        <taxon>Halobacteriales</taxon>
        <taxon>Haloarculaceae</taxon>
        <taxon>Halovenus</taxon>
    </lineage>
</organism>
<dbReference type="EMBL" id="JBHSZI010000001">
    <property type="protein sequence ID" value="MFC7057798.1"/>
    <property type="molecule type" value="Genomic_DNA"/>
</dbReference>
<reference evidence="1 2" key="1">
    <citation type="journal article" date="2019" name="Int. J. Syst. Evol. Microbiol.">
        <title>The Global Catalogue of Microorganisms (GCM) 10K type strain sequencing project: providing services to taxonomists for standard genome sequencing and annotation.</title>
        <authorList>
            <consortium name="The Broad Institute Genomics Platform"/>
            <consortium name="The Broad Institute Genome Sequencing Center for Infectious Disease"/>
            <person name="Wu L."/>
            <person name="Ma J."/>
        </authorList>
    </citation>
    <scope>NUCLEOTIDE SEQUENCE [LARGE SCALE GENOMIC DNA]</scope>
    <source>
        <strain evidence="1 2">JCM 30072</strain>
    </source>
</reference>
<dbReference type="InterPro" id="IPR036388">
    <property type="entry name" value="WH-like_DNA-bd_sf"/>
</dbReference>
<dbReference type="InterPro" id="IPR011991">
    <property type="entry name" value="ArsR-like_HTH"/>
</dbReference>
<dbReference type="AlphaFoldDB" id="A0ABD5W0U8"/>
<dbReference type="Proteomes" id="UP001596445">
    <property type="component" value="Unassembled WGS sequence"/>
</dbReference>
<proteinExistence type="predicted"/>
<accession>A0ABD5W0U8</accession>
<dbReference type="SUPFAM" id="SSF46785">
    <property type="entry name" value="Winged helix' DNA-binding domain"/>
    <property type="match status" value="1"/>
</dbReference>
<dbReference type="CDD" id="cd00090">
    <property type="entry name" value="HTH_ARSR"/>
    <property type="match status" value="1"/>
</dbReference>
<dbReference type="InterPro" id="IPR036390">
    <property type="entry name" value="WH_DNA-bd_sf"/>
</dbReference>
<gene>
    <name evidence="1" type="ORF">ACFQQG_05990</name>
</gene>
<name>A0ABD5W0U8_9EURY</name>
<dbReference type="Pfam" id="PF12840">
    <property type="entry name" value="HTH_20"/>
    <property type="match status" value="1"/>
</dbReference>
<dbReference type="RefSeq" id="WP_382184574.1">
    <property type="nucleotide sequence ID" value="NZ_JBHSZI010000001.1"/>
</dbReference>
<evidence type="ECO:0000313" key="2">
    <source>
        <dbReference type="Proteomes" id="UP001596445"/>
    </source>
</evidence>
<keyword evidence="2" id="KW-1185">Reference proteome</keyword>
<protein>
    <submittedName>
        <fullName evidence="1">Winged helix-turn-helix domain-containing protein</fullName>
    </submittedName>
</protein>
<dbReference type="Gene3D" id="1.10.10.10">
    <property type="entry name" value="Winged helix-like DNA-binding domain superfamily/Winged helix DNA-binding domain"/>
    <property type="match status" value="1"/>
</dbReference>
<comment type="caution">
    <text evidence="1">The sequence shown here is derived from an EMBL/GenBank/DDBJ whole genome shotgun (WGS) entry which is preliminary data.</text>
</comment>
<evidence type="ECO:0000313" key="1">
    <source>
        <dbReference type="EMBL" id="MFC7057798.1"/>
    </source>
</evidence>